<dbReference type="Proteomes" id="UP000019251">
    <property type="component" value="Unassembled WGS sequence"/>
</dbReference>
<reference evidence="3 4" key="1">
    <citation type="submission" date="2012-12" db="EMBL/GenBank/DDBJ databases">
        <title>Novel taxa of Listeriaceae from agricultural environments in the United States.</title>
        <authorList>
            <person name="den Bakker H.C."/>
            <person name="Allred A."/>
            <person name="Warchocki S."/>
            <person name="Wright E.M."/>
            <person name="Burrell A."/>
            <person name="Nightingale K.K."/>
            <person name="Kephart D."/>
            <person name="Wiedmann M."/>
        </authorList>
    </citation>
    <scope>NUCLEOTIDE SEQUENCE [LARGE SCALE GENOMIC DNA]</scope>
    <source>
        <strain evidence="3 4">FSL F6-1183</strain>
    </source>
</reference>
<feature type="domain" description="Thioredoxin" evidence="2">
    <location>
        <begin position="23"/>
        <end position="152"/>
    </location>
</feature>
<feature type="signal peptide" evidence="1">
    <location>
        <begin position="1"/>
        <end position="21"/>
    </location>
</feature>
<dbReference type="InterPro" id="IPR046698">
    <property type="entry name" value="PedC-like"/>
</dbReference>
<dbReference type="AlphaFoldDB" id="A0A829R4G7"/>
<dbReference type="PROSITE" id="PS51257">
    <property type="entry name" value="PROKAR_LIPOPROTEIN"/>
    <property type="match status" value="1"/>
</dbReference>
<accession>A0A829R4G7</accession>
<dbReference type="InterPro" id="IPR013766">
    <property type="entry name" value="Thioredoxin_domain"/>
</dbReference>
<keyword evidence="1" id="KW-0732">Signal</keyword>
<evidence type="ECO:0000313" key="3">
    <source>
        <dbReference type="EMBL" id="EUJ27116.1"/>
    </source>
</evidence>
<dbReference type="InterPro" id="IPR036249">
    <property type="entry name" value="Thioredoxin-like_sf"/>
</dbReference>
<protein>
    <submittedName>
        <fullName evidence="3">Thioredoxin</fullName>
    </submittedName>
</protein>
<dbReference type="RefSeq" id="WP_036107094.1">
    <property type="nucleotide sequence ID" value="NZ_AODG01000013.1"/>
</dbReference>
<comment type="caution">
    <text evidence="3">The sequence shown here is derived from an EMBL/GenBank/DDBJ whole genome shotgun (WGS) entry which is preliminary data.</text>
</comment>
<gene>
    <name evidence="3" type="ORF">LMUR_11477</name>
</gene>
<proteinExistence type="predicted"/>
<name>A0A829R4G7_LISGR</name>
<organism evidence="3 4">
    <name type="scientific">Listeria grayi FSL F6-1183</name>
    <dbReference type="NCBI Taxonomy" id="1265827"/>
    <lineage>
        <taxon>Bacteria</taxon>
        <taxon>Bacillati</taxon>
        <taxon>Bacillota</taxon>
        <taxon>Bacilli</taxon>
        <taxon>Bacillales</taxon>
        <taxon>Listeriaceae</taxon>
        <taxon>Listeria</taxon>
    </lineage>
</organism>
<dbReference type="EMBL" id="AODG01000013">
    <property type="protein sequence ID" value="EUJ27116.1"/>
    <property type="molecule type" value="Genomic_DNA"/>
</dbReference>
<dbReference type="Gene3D" id="3.40.30.10">
    <property type="entry name" value="Glutaredoxin"/>
    <property type="match status" value="1"/>
</dbReference>
<evidence type="ECO:0000313" key="4">
    <source>
        <dbReference type="Proteomes" id="UP000019251"/>
    </source>
</evidence>
<evidence type="ECO:0000259" key="2">
    <source>
        <dbReference type="PROSITE" id="PS51352"/>
    </source>
</evidence>
<dbReference type="CDD" id="cd02947">
    <property type="entry name" value="TRX_family"/>
    <property type="match status" value="1"/>
</dbReference>
<feature type="chain" id="PRO_5038414185" evidence="1">
    <location>
        <begin position="22"/>
        <end position="152"/>
    </location>
</feature>
<sequence length="152" mass="16988">MKKWIAMFVAVAALVTLSACGGANSKTAAEKAKQTEAAGKNFLHVITTNDWQTKVKNKASQTIYVGRPTCEDCQAFQPMFQKEVKKQKLGKIDYYNVDKARKVDEKAMTALLKKYDIDSVPTLVAMKDGKVKATYSPTPDKKKLADWLKEHK</sequence>
<dbReference type="PROSITE" id="PS51352">
    <property type="entry name" value="THIOREDOXIN_2"/>
    <property type="match status" value="1"/>
</dbReference>
<dbReference type="Pfam" id="PF20207">
    <property type="entry name" value="DUF6568"/>
    <property type="match status" value="1"/>
</dbReference>
<dbReference type="SUPFAM" id="SSF52833">
    <property type="entry name" value="Thioredoxin-like"/>
    <property type="match status" value="1"/>
</dbReference>
<evidence type="ECO:0000256" key="1">
    <source>
        <dbReference type="SAM" id="SignalP"/>
    </source>
</evidence>